<gene>
    <name evidence="1" type="ORF">ISP15_10955</name>
</gene>
<protein>
    <submittedName>
        <fullName evidence="1">Uncharacterized protein</fullName>
    </submittedName>
</protein>
<organism evidence="1 2">
    <name type="scientific">Dyella jejuensis</name>
    <dbReference type="NCBI Taxonomy" id="1432009"/>
    <lineage>
        <taxon>Bacteria</taxon>
        <taxon>Pseudomonadati</taxon>
        <taxon>Pseudomonadota</taxon>
        <taxon>Gammaproteobacteria</taxon>
        <taxon>Lysobacterales</taxon>
        <taxon>Rhodanobacteraceae</taxon>
        <taxon>Dyella</taxon>
    </lineage>
</organism>
<dbReference type="EMBL" id="JADIKJ010000011">
    <property type="protein sequence ID" value="MFK2900854.1"/>
    <property type="molecule type" value="Genomic_DNA"/>
</dbReference>
<reference evidence="1 2" key="1">
    <citation type="submission" date="2020-10" db="EMBL/GenBank/DDBJ databases">
        <title>Phylogeny of dyella-like bacteria.</title>
        <authorList>
            <person name="Fu J."/>
        </authorList>
    </citation>
    <scope>NUCLEOTIDE SEQUENCE [LARGE SCALE GENOMIC DNA]</scope>
    <source>
        <strain evidence="1 2">JP1</strain>
    </source>
</reference>
<keyword evidence="2" id="KW-1185">Reference proteome</keyword>
<accession>A0ABW8JIN0</accession>
<sequence length="52" mass="5804">MSRQVDPFVLFDHMGSVDFGPGKGMDVSARHPGGARYRMPMKKPIRASFAYC</sequence>
<dbReference type="RefSeq" id="WP_404547363.1">
    <property type="nucleotide sequence ID" value="NZ_JADIKJ010000011.1"/>
</dbReference>
<evidence type="ECO:0000313" key="1">
    <source>
        <dbReference type="EMBL" id="MFK2900854.1"/>
    </source>
</evidence>
<dbReference type="Proteomes" id="UP001620461">
    <property type="component" value="Unassembled WGS sequence"/>
</dbReference>
<comment type="caution">
    <text evidence="1">The sequence shown here is derived from an EMBL/GenBank/DDBJ whole genome shotgun (WGS) entry which is preliminary data.</text>
</comment>
<name>A0ABW8JIN0_9GAMM</name>
<evidence type="ECO:0000313" key="2">
    <source>
        <dbReference type="Proteomes" id="UP001620461"/>
    </source>
</evidence>
<proteinExistence type="predicted"/>